<name>A0A1I6C4Z0_9GAMM</name>
<dbReference type="Proteomes" id="UP001281217">
    <property type="component" value="Unassembled WGS sequence"/>
</dbReference>
<evidence type="ECO:0000313" key="3">
    <source>
        <dbReference type="Proteomes" id="UP000242815"/>
    </source>
</evidence>
<organism evidence="2 3">
    <name type="scientific">Halopseudomonas formosensis</name>
    <dbReference type="NCBI Taxonomy" id="1002526"/>
    <lineage>
        <taxon>Bacteria</taxon>
        <taxon>Pseudomonadati</taxon>
        <taxon>Pseudomonadota</taxon>
        <taxon>Gammaproteobacteria</taxon>
        <taxon>Pseudomonadales</taxon>
        <taxon>Pseudomonadaceae</taxon>
        <taxon>Halopseudomonas</taxon>
    </lineage>
</organism>
<protein>
    <submittedName>
        <fullName evidence="2">Uncharacterized protein</fullName>
    </submittedName>
</protein>
<dbReference type="RefSeq" id="WP_143084205.1">
    <property type="nucleotide sequence ID" value="NZ_FOYD01000013.1"/>
</dbReference>
<accession>A0A1I6C4Z0</accession>
<dbReference type="EMBL" id="JAVRDO010000001">
    <property type="protein sequence ID" value="MDX9685975.1"/>
    <property type="molecule type" value="Genomic_DNA"/>
</dbReference>
<dbReference type="AlphaFoldDB" id="A0A1I6C4Z0"/>
<reference evidence="2 3" key="1">
    <citation type="submission" date="2016-10" db="EMBL/GenBank/DDBJ databases">
        <authorList>
            <person name="de Groot N.N."/>
        </authorList>
    </citation>
    <scope>NUCLEOTIDE SEQUENCE [LARGE SCALE GENOMIC DNA]</scope>
    <source>
        <strain evidence="2 3">JCM 18415</strain>
    </source>
</reference>
<dbReference type="OrthoDB" id="6630620at2"/>
<gene>
    <name evidence="1" type="ORF">RED13_000049</name>
    <name evidence="2" type="ORF">SAMN05216578_11334</name>
</gene>
<dbReference type="EMBL" id="FOYD01000013">
    <property type="protein sequence ID" value="SFQ88261.1"/>
    <property type="molecule type" value="Genomic_DNA"/>
</dbReference>
<reference evidence="4" key="2">
    <citation type="submission" date="2023-07" db="EMBL/GenBank/DDBJ databases">
        <authorList>
            <person name="de Witt J."/>
        </authorList>
    </citation>
    <scope>NUCLEOTIDE SEQUENCE [LARGE SCALE GENOMIC DNA]</scope>
    <source>
        <strain evidence="4">FZJ</strain>
    </source>
</reference>
<evidence type="ECO:0000313" key="2">
    <source>
        <dbReference type="EMBL" id="SFQ88261.1"/>
    </source>
</evidence>
<dbReference type="Proteomes" id="UP000242815">
    <property type="component" value="Unassembled WGS sequence"/>
</dbReference>
<proteinExistence type="predicted"/>
<evidence type="ECO:0000313" key="4">
    <source>
        <dbReference type="Proteomes" id="UP001281217"/>
    </source>
</evidence>
<reference evidence="1" key="3">
    <citation type="submission" date="2024-05" db="EMBL/GenBank/DDBJ databases">
        <authorList>
            <person name="de Witt J."/>
        </authorList>
    </citation>
    <scope>NUCLEOTIDE SEQUENCE</scope>
    <source>
        <strain evidence="1">FZJ</strain>
    </source>
</reference>
<dbReference type="STRING" id="1002526.SAMN05216578_11334"/>
<keyword evidence="4" id="KW-1185">Reference proteome</keyword>
<evidence type="ECO:0000313" key="1">
    <source>
        <dbReference type="EMBL" id="MDX9685975.1"/>
    </source>
</evidence>
<sequence length="74" mass="8146">MNLSPAMQRYLDYIQQLEAQGTRLVEFPCPACAEGILTPAAAPCEVIDTLTDCPYCGTLFLMISESDRARGMLM</sequence>